<organism evidence="6 7">
    <name type="scientific">Shewanella salipaludis</name>
    <dbReference type="NCBI Taxonomy" id="2723052"/>
    <lineage>
        <taxon>Bacteria</taxon>
        <taxon>Pseudomonadati</taxon>
        <taxon>Pseudomonadota</taxon>
        <taxon>Gammaproteobacteria</taxon>
        <taxon>Alteromonadales</taxon>
        <taxon>Shewanellaceae</taxon>
        <taxon>Shewanella</taxon>
    </lineage>
</organism>
<dbReference type="Pfam" id="PF02311">
    <property type="entry name" value="AraC_binding"/>
    <property type="match status" value="1"/>
</dbReference>
<dbReference type="GO" id="GO:0003700">
    <property type="term" value="F:DNA-binding transcription factor activity"/>
    <property type="evidence" value="ECO:0007669"/>
    <property type="project" value="InterPro"/>
</dbReference>
<dbReference type="GO" id="GO:0043565">
    <property type="term" value="F:sequence-specific DNA binding"/>
    <property type="evidence" value="ECO:0007669"/>
    <property type="project" value="InterPro"/>
</dbReference>
<keyword evidence="7" id="KW-1185">Reference proteome</keyword>
<feature type="domain" description="HTH araC/xylS-type" evidence="5">
    <location>
        <begin position="170"/>
        <end position="271"/>
    </location>
</feature>
<dbReference type="PANTHER" id="PTHR46796:SF11">
    <property type="entry name" value="TRANSCRIPTIONAL REGULATOR-RELATED"/>
    <property type="match status" value="1"/>
</dbReference>
<evidence type="ECO:0000256" key="1">
    <source>
        <dbReference type="ARBA" id="ARBA00023015"/>
    </source>
</evidence>
<dbReference type="PANTHER" id="PTHR46796">
    <property type="entry name" value="HTH-TYPE TRANSCRIPTIONAL ACTIVATOR RHAS-RELATED"/>
    <property type="match status" value="1"/>
</dbReference>
<evidence type="ECO:0000256" key="3">
    <source>
        <dbReference type="ARBA" id="ARBA00023159"/>
    </source>
</evidence>
<evidence type="ECO:0000256" key="4">
    <source>
        <dbReference type="ARBA" id="ARBA00023163"/>
    </source>
</evidence>
<protein>
    <submittedName>
        <fullName evidence="6">AraC family transcriptional regulator</fullName>
    </submittedName>
</protein>
<evidence type="ECO:0000256" key="2">
    <source>
        <dbReference type="ARBA" id="ARBA00023125"/>
    </source>
</evidence>
<dbReference type="SMART" id="SM00342">
    <property type="entry name" value="HTH_ARAC"/>
    <property type="match status" value="1"/>
</dbReference>
<dbReference type="InterPro" id="IPR050204">
    <property type="entry name" value="AraC_XylS_family_regulators"/>
</dbReference>
<gene>
    <name evidence="6" type="ORF">HC757_15975</name>
</gene>
<dbReference type="SUPFAM" id="SSF51215">
    <property type="entry name" value="Regulatory protein AraC"/>
    <property type="match status" value="1"/>
</dbReference>
<dbReference type="AlphaFoldDB" id="A0A972JLX5"/>
<comment type="caution">
    <text evidence="6">The sequence shown here is derived from an EMBL/GenBank/DDBJ whole genome shotgun (WGS) entry which is preliminary data.</text>
</comment>
<dbReference type="InterPro" id="IPR003313">
    <property type="entry name" value="AraC-bd"/>
</dbReference>
<dbReference type="PROSITE" id="PS01124">
    <property type="entry name" value="HTH_ARAC_FAMILY_2"/>
    <property type="match status" value="1"/>
</dbReference>
<dbReference type="Proteomes" id="UP000737113">
    <property type="component" value="Unassembled WGS sequence"/>
</dbReference>
<keyword evidence="1" id="KW-0805">Transcription regulation</keyword>
<dbReference type="InterPro" id="IPR018060">
    <property type="entry name" value="HTH_AraC"/>
</dbReference>
<evidence type="ECO:0000313" key="6">
    <source>
        <dbReference type="EMBL" id="NMH66654.1"/>
    </source>
</evidence>
<dbReference type="Gene3D" id="1.10.10.60">
    <property type="entry name" value="Homeodomain-like"/>
    <property type="match status" value="2"/>
</dbReference>
<reference evidence="6" key="1">
    <citation type="submission" date="2020-04" db="EMBL/GenBank/DDBJ databases">
        <title>Description of Shewanella salipaludis sp. nov., isolated from a salt marsh.</title>
        <authorList>
            <person name="Park S."/>
            <person name="Yoon J.-H."/>
        </authorList>
    </citation>
    <scope>NUCLEOTIDE SEQUENCE</scope>
    <source>
        <strain evidence="6">SHSM-M6</strain>
    </source>
</reference>
<dbReference type="PRINTS" id="PR00032">
    <property type="entry name" value="HTHARAC"/>
</dbReference>
<sequence>MHTEHIDYWHHPGLAGIALSQADLRQFSFDKHVHLDYHLGVVTRGGQRFIHRGSSYRLGQQGISTLNPDETHDGQSLGEEGYHVKVMSLPYSMMQALSGELGLGLVHFQAPMVEDPQLYQYFIRLHWLLTQGHCSNLAAQTHLLNFVQLTLQRHLGGPLRQASRASGLSESQLALCKQQFHDEPWQNYQLETLAAEVGLSKFQFLRQFKHSTGITPHAYLKRLRLEYAKKSLMRGDRVGQVAQQVGFFDQSHFNKAFKQAFLVSPRQFQQRML</sequence>
<dbReference type="InterPro" id="IPR037923">
    <property type="entry name" value="HTH-like"/>
</dbReference>
<keyword evidence="3" id="KW-0010">Activator</keyword>
<evidence type="ECO:0000313" key="7">
    <source>
        <dbReference type="Proteomes" id="UP000737113"/>
    </source>
</evidence>
<dbReference type="InterPro" id="IPR020449">
    <property type="entry name" value="Tscrpt_reg_AraC-type_HTH"/>
</dbReference>
<dbReference type="InterPro" id="IPR009057">
    <property type="entry name" value="Homeodomain-like_sf"/>
</dbReference>
<evidence type="ECO:0000259" key="5">
    <source>
        <dbReference type="PROSITE" id="PS01124"/>
    </source>
</evidence>
<accession>A0A972JLX5</accession>
<dbReference type="SUPFAM" id="SSF46689">
    <property type="entry name" value="Homeodomain-like"/>
    <property type="match status" value="2"/>
</dbReference>
<dbReference type="EMBL" id="JAAXYH010000014">
    <property type="protein sequence ID" value="NMH66654.1"/>
    <property type="molecule type" value="Genomic_DNA"/>
</dbReference>
<dbReference type="Pfam" id="PF12833">
    <property type="entry name" value="HTH_18"/>
    <property type="match status" value="1"/>
</dbReference>
<keyword evidence="2" id="KW-0238">DNA-binding</keyword>
<name>A0A972JLX5_9GAMM</name>
<keyword evidence="4" id="KW-0804">Transcription</keyword>
<proteinExistence type="predicted"/>